<dbReference type="InterPro" id="IPR041698">
    <property type="entry name" value="Methyltransf_25"/>
</dbReference>
<sequence length="258" mass="27943">MKIMDCLLQDPALNTSAAGYMELAWNERARQPAFVDADAGNRDGEEAWLFAQGEQRARMVIDPVLEAYDIAARQCLALDHGCGHGCLTRALARRFDEVVGIDVSPGLIAQARHLNRTIGNAGFVAADGASVPAVNGCVHFLFSDQAFRHMPSLVAIQANLRDLARVLVADGYGLIRFAVLRDSAAPVPVPPEISAAPRPKSQMRTSHPDWRCVEPLGKDEIARLCRGAGFDVLEFRDDPTDPGDRGPLAVLRRGPDPA</sequence>
<dbReference type="Proteomes" id="UP000325255">
    <property type="component" value="Unassembled WGS sequence"/>
</dbReference>
<dbReference type="EMBL" id="VWPK01000001">
    <property type="protein sequence ID" value="KAA5614740.1"/>
    <property type="molecule type" value="Genomic_DNA"/>
</dbReference>
<proteinExistence type="predicted"/>
<feature type="region of interest" description="Disordered" evidence="1">
    <location>
        <begin position="236"/>
        <end position="258"/>
    </location>
</feature>
<dbReference type="AlphaFoldDB" id="A0A5M6J2B3"/>
<dbReference type="Pfam" id="PF13649">
    <property type="entry name" value="Methyltransf_25"/>
    <property type="match status" value="1"/>
</dbReference>
<dbReference type="SUPFAM" id="SSF53335">
    <property type="entry name" value="S-adenosyl-L-methionine-dependent methyltransferases"/>
    <property type="match status" value="1"/>
</dbReference>
<dbReference type="InterPro" id="IPR029063">
    <property type="entry name" value="SAM-dependent_MTases_sf"/>
</dbReference>
<name>A0A5M6J2B3_9PROT</name>
<dbReference type="Gene3D" id="3.40.50.150">
    <property type="entry name" value="Vaccinia Virus protein VP39"/>
    <property type="match status" value="1"/>
</dbReference>
<evidence type="ECO:0000259" key="2">
    <source>
        <dbReference type="Pfam" id="PF13649"/>
    </source>
</evidence>
<dbReference type="CDD" id="cd02440">
    <property type="entry name" value="AdoMet_MTases"/>
    <property type="match status" value="1"/>
</dbReference>
<evidence type="ECO:0000313" key="3">
    <source>
        <dbReference type="EMBL" id="KAA5614740.1"/>
    </source>
</evidence>
<organism evidence="3 4">
    <name type="scientific">Rhodovastum atsumiense</name>
    <dbReference type="NCBI Taxonomy" id="504468"/>
    <lineage>
        <taxon>Bacteria</taxon>
        <taxon>Pseudomonadati</taxon>
        <taxon>Pseudomonadota</taxon>
        <taxon>Alphaproteobacteria</taxon>
        <taxon>Acetobacterales</taxon>
        <taxon>Acetobacteraceae</taxon>
        <taxon>Rhodovastum</taxon>
    </lineage>
</organism>
<protein>
    <submittedName>
        <fullName evidence="3">Class I SAM-dependent methyltransferase</fullName>
    </submittedName>
</protein>
<feature type="domain" description="Methyltransferase" evidence="2">
    <location>
        <begin position="78"/>
        <end position="171"/>
    </location>
</feature>
<dbReference type="GO" id="GO:0032259">
    <property type="term" value="P:methylation"/>
    <property type="evidence" value="ECO:0007669"/>
    <property type="project" value="UniProtKB-KW"/>
</dbReference>
<keyword evidence="3" id="KW-0808">Transferase</keyword>
<keyword evidence="4" id="KW-1185">Reference proteome</keyword>
<dbReference type="PANTHER" id="PTHR43591">
    <property type="entry name" value="METHYLTRANSFERASE"/>
    <property type="match status" value="1"/>
</dbReference>
<reference evidence="3 4" key="1">
    <citation type="submission" date="2019-09" db="EMBL/GenBank/DDBJ databases">
        <title>Genome sequence of Rhodovastum atsumiense, a diverse member of the Acetobacteraceae family of non-sulfur purple photosynthetic bacteria.</title>
        <authorList>
            <person name="Meyer T."/>
            <person name="Kyndt J."/>
        </authorList>
    </citation>
    <scope>NUCLEOTIDE SEQUENCE [LARGE SCALE GENOMIC DNA]</scope>
    <source>
        <strain evidence="3 4">DSM 21279</strain>
    </source>
</reference>
<keyword evidence="3" id="KW-0489">Methyltransferase</keyword>
<dbReference type="GO" id="GO:0008168">
    <property type="term" value="F:methyltransferase activity"/>
    <property type="evidence" value="ECO:0007669"/>
    <property type="project" value="UniProtKB-KW"/>
</dbReference>
<gene>
    <name evidence="3" type="ORF">F1189_01025</name>
</gene>
<comment type="caution">
    <text evidence="3">The sequence shown here is derived from an EMBL/GenBank/DDBJ whole genome shotgun (WGS) entry which is preliminary data.</text>
</comment>
<evidence type="ECO:0000256" key="1">
    <source>
        <dbReference type="SAM" id="MobiDB-lite"/>
    </source>
</evidence>
<dbReference type="OrthoDB" id="7628122at2"/>
<accession>A0A5M6J2B3</accession>
<evidence type="ECO:0000313" key="4">
    <source>
        <dbReference type="Proteomes" id="UP000325255"/>
    </source>
</evidence>